<feature type="compositionally biased region" description="Basic residues" evidence="1">
    <location>
        <begin position="15"/>
        <end position="26"/>
    </location>
</feature>
<organism evidence="2 3">
    <name type="scientific">Portunus trituberculatus</name>
    <name type="common">Swimming crab</name>
    <name type="synonym">Neptunus trituberculatus</name>
    <dbReference type="NCBI Taxonomy" id="210409"/>
    <lineage>
        <taxon>Eukaryota</taxon>
        <taxon>Metazoa</taxon>
        <taxon>Ecdysozoa</taxon>
        <taxon>Arthropoda</taxon>
        <taxon>Crustacea</taxon>
        <taxon>Multicrustacea</taxon>
        <taxon>Malacostraca</taxon>
        <taxon>Eumalacostraca</taxon>
        <taxon>Eucarida</taxon>
        <taxon>Decapoda</taxon>
        <taxon>Pleocyemata</taxon>
        <taxon>Brachyura</taxon>
        <taxon>Eubrachyura</taxon>
        <taxon>Portunoidea</taxon>
        <taxon>Portunidae</taxon>
        <taxon>Portuninae</taxon>
        <taxon>Portunus</taxon>
    </lineage>
</organism>
<accession>A0A5B7JRM8</accession>
<dbReference type="Proteomes" id="UP000324222">
    <property type="component" value="Unassembled WGS sequence"/>
</dbReference>
<sequence>MRRGEATCKSEGRKVVRRSRGQRRATVRSGRAPFLARGLVAGRGLRPSSGASVLRAATTGNKFIAFVAIKPVAGLACVSPLPLGIAPRAAWIARGGGGGGFDGSAAHETHATRRSPFESPPRNPLNLTTPDAWKRRRLSQFGKLRRYSGKLEGSAAARTSNSGLGR</sequence>
<gene>
    <name evidence="2" type="ORF">E2C01_092406</name>
</gene>
<evidence type="ECO:0000313" key="2">
    <source>
        <dbReference type="EMBL" id="MPC97113.1"/>
    </source>
</evidence>
<evidence type="ECO:0000313" key="3">
    <source>
        <dbReference type="Proteomes" id="UP000324222"/>
    </source>
</evidence>
<proteinExistence type="predicted"/>
<protein>
    <submittedName>
        <fullName evidence="2">Uncharacterized protein</fullName>
    </submittedName>
</protein>
<name>A0A5B7JRM8_PORTR</name>
<feature type="region of interest" description="Disordered" evidence="1">
    <location>
        <begin position="102"/>
        <end position="132"/>
    </location>
</feature>
<dbReference type="EMBL" id="VSRR010108663">
    <property type="protein sequence ID" value="MPC97113.1"/>
    <property type="molecule type" value="Genomic_DNA"/>
</dbReference>
<feature type="region of interest" description="Disordered" evidence="1">
    <location>
        <begin position="1"/>
        <end position="29"/>
    </location>
</feature>
<dbReference type="AlphaFoldDB" id="A0A5B7JRM8"/>
<keyword evidence="3" id="KW-1185">Reference proteome</keyword>
<comment type="caution">
    <text evidence="2">The sequence shown here is derived from an EMBL/GenBank/DDBJ whole genome shotgun (WGS) entry which is preliminary data.</text>
</comment>
<evidence type="ECO:0000256" key="1">
    <source>
        <dbReference type="SAM" id="MobiDB-lite"/>
    </source>
</evidence>
<reference evidence="2 3" key="1">
    <citation type="submission" date="2019-05" db="EMBL/GenBank/DDBJ databases">
        <title>Another draft genome of Portunus trituberculatus and its Hox gene families provides insights of decapod evolution.</title>
        <authorList>
            <person name="Jeong J.-H."/>
            <person name="Song I."/>
            <person name="Kim S."/>
            <person name="Choi T."/>
            <person name="Kim D."/>
            <person name="Ryu S."/>
            <person name="Kim W."/>
        </authorList>
    </citation>
    <scope>NUCLEOTIDE SEQUENCE [LARGE SCALE GENOMIC DNA]</scope>
    <source>
        <tissue evidence="2">Muscle</tissue>
    </source>
</reference>
<feature type="compositionally biased region" description="Basic and acidic residues" evidence="1">
    <location>
        <begin position="1"/>
        <end position="14"/>
    </location>
</feature>